<organism evidence="6 7">
    <name type="scientific">SAR86 cluster bacterium</name>
    <dbReference type="NCBI Taxonomy" id="2030880"/>
    <lineage>
        <taxon>Bacteria</taxon>
        <taxon>Pseudomonadati</taxon>
        <taxon>Pseudomonadota</taxon>
        <taxon>Gammaproteobacteria</taxon>
        <taxon>SAR86 cluster</taxon>
    </lineage>
</organism>
<evidence type="ECO:0000313" key="6">
    <source>
        <dbReference type="EMBL" id="PCI79183.1"/>
    </source>
</evidence>
<comment type="cofactor">
    <cofactor evidence="1">
        <name>Mg(2+)</name>
        <dbReference type="ChEBI" id="CHEBI:18420"/>
    </cofactor>
</comment>
<dbReference type="NCBIfam" id="TIGR01458">
    <property type="entry name" value="HAD-SF-IIA-hyp3"/>
    <property type="match status" value="1"/>
</dbReference>
<dbReference type="EMBL" id="NVUL01000020">
    <property type="protein sequence ID" value="PCI79183.1"/>
    <property type="molecule type" value="Genomic_DNA"/>
</dbReference>
<dbReference type="NCBIfam" id="TIGR01460">
    <property type="entry name" value="HAD-SF-IIA"/>
    <property type="match status" value="1"/>
</dbReference>
<dbReference type="Gene3D" id="3.40.50.1000">
    <property type="entry name" value="HAD superfamily/HAD-like"/>
    <property type="match status" value="2"/>
</dbReference>
<keyword evidence="6" id="KW-0378">Hydrolase</keyword>
<comment type="caution">
    <text evidence="6">The sequence shown here is derived from an EMBL/GenBank/DDBJ whole genome shotgun (WGS) entry which is preliminary data.</text>
</comment>
<evidence type="ECO:0000256" key="4">
    <source>
        <dbReference type="ARBA" id="ARBA00022842"/>
    </source>
</evidence>
<dbReference type="InterPro" id="IPR006357">
    <property type="entry name" value="HAD-SF_hydro_IIA"/>
</dbReference>
<evidence type="ECO:0000256" key="2">
    <source>
        <dbReference type="ARBA" id="ARBA00007958"/>
    </source>
</evidence>
<dbReference type="Pfam" id="PF13242">
    <property type="entry name" value="Hydrolase_like"/>
    <property type="match status" value="1"/>
</dbReference>
<proteinExistence type="inferred from homology"/>
<dbReference type="InterPro" id="IPR036412">
    <property type="entry name" value="HAD-like_sf"/>
</dbReference>
<name>A0A2A4X991_9GAMM</name>
<accession>A0A2A4X991</accession>
<reference evidence="7" key="1">
    <citation type="submission" date="2017-08" db="EMBL/GenBank/DDBJ databases">
        <title>A dynamic microbial community with high functional redundancy inhabits the cold, oxic subseafloor aquifer.</title>
        <authorList>
            <person name="Tully B.J."/>
            <person name="Wheat C.G."/>
            <person name="Glazer B.T."/>
            <person name="Huber J.A."/>
        </authorList>
    </citation>
    <scope>NUCLEOTIDE SEQUENCE [LARGE SCALE GENOMIC DNA]</scope>
</reference>
<dbReference type="Proteomes" id="UP000218767">
    <property type="component" value="Unassembled WGS sequence"/>
</dbReference>
<evidence type="ECO:0000313" key="7">
    <source>
        <dbReference type="Proteomes" id="UP000218767"/>
    </source>
</evidence>
<gene>
    <name evidence="6" type="ORF">COB20_05205</name>
</gene>
<dbReference type="PANTHER" id="PTHR19288:SF46">
    <property type="entry name" value="HALOACID DEHALOGENASE-LIKE HYDROLASE DOMAIN-CONTAINING PROTEIN 2"/>
    <property type="match status" value="1"/>
</dbReference>
<keyword evidence="3" id="KW-0479">Metal-binding</keyword>
<keyword evidence="4" id="KW-0460">Magnesium</keyword>
<evidence type="ECO:0000256" key="1">
    <source>
        <dbReference type="ARBA" id="ARBA00001946"/>
    </source>
</evidence>
<evidence type="ECO:0000256" key="3">
    <source>
        <dbReference type="ARBA" id="ARBA00022723"/>
    </source>
</evidence>
<protein>
    <recommendedName>
        <fullName evidence="5">Haloacid dehalogenase-like hydrolase domain-containing protein 2</fullName>
    </recommendedName>
</protein>
<dbReference type="GO" id="GO:0016791">
    <property type="term" value="F:phosphatase activity"/>
    <property type="evidence" value="ECO:0007669"/>
    <property type="project" value="InterPro"/>
</dbReference>
<evidence type="ECO:0000256" key="5">
    <source>
        <dbReference type="ARBA" id="ARBA00039666"/>
    </source>
</evidence>
<sequence length="263" mass="28284">MCSSQSLAGILFDLDGVLYIGDQVVPGAIAALETIKTKGIPCRFITNTSTKTANDIALKLRAMQFDIEEEEIFSAVSATRDYLRKQDAASIHLLVGDAAKAEFLEFDQQRKQVDFVVVGDIGAAWDYELLNAVFNELMNGATLIAMHKNRFWQTEEGLRMDIGAFVAGLEFVSGKQAVIIGKPATEFFNLARDSLPNLTGKVILVGDDIENDVGGGQSAGLSGVLVRTGKYREELVESSGVVPDAIIDSIACLPDFLGLCGGD</sequence>
<dbReference type="SUPFAM" id="SSF56784">
    <property type="entry name" value="HAD-like"/>
    <property type="match status" value="1"/>
</dbReference>
<dbReference type="GO" id="GO:0046872">
    <property type="term" value="F:metal ion binding"/>
    <property type="evidence" value="ECO:0007669"/>
    <property type="project" value="UniProtKB-KW"/>
</dbReference>
<comment type="similarity">
    <text evidence="2">Belongs to the HAD-like hydrolase superfamily.</text>
</comment>
<dbReference type="AlphaFoldDB" id="A0A2A4X991"/>
<dbReference type="Pfam" id="PF13344">
    <property type="entry name" value="Hydrolase_6"/>
    <property type="match status" value="1"/>
</dbReference>
<dbReference type="GO" id="GO:0005737">
    <property type="term" value="C:cytoplasm"/>
    <property type="evidence" value="ECO:0007669"/>
    <property type="project" value="TreeGrafter"/>
</dbReference>
<dbReference type="PANTHER" id="PTHR19288">
    <property type="entry name" value="4-NITROPHENYLPHOSPHATASE-RELATED"/>
    <property type="match status" value="1"/>
</dbReference>
<dbReference type="InterPro" id="IPR006355">
    <property type="entry name" value="LHPP/HDHD2"/>
</dbReference>
<dbReference type="InterPro" id="IPR023214">
    <property type="entry name" value="HAD_sf"/>
</dbReference>